<evidence type="ECO:0000313" key="3">
    <source>
        <dbReference type="Proteomes" id="UP001385809"/>
    </source>
</evidence>
<feature type="region of interest" description="Disordered" evidence="1">
    <location>
        <begin position="1"/>
        <end position="24"/>
    </location>
</feature>
<proteinExistence type="predicted"/>
<sequence length="49" mass="5421">MTCTADPWTLERMNETATNQADTEATEVASVLEALARQGSVANPRRTRR</sequence>
<organism evidence="2 3">
    <name type="scientific">Actinomycetospora aurantiaca</name>
    <dbReference type="NCBI Taxonomy" id="3129233"/>
    <lineage>
        <taxon>Bacteria</taxon>
        <taxon>Bacillati</taxon>
        <taxon>Actinomycetota</taxon>
        <taxon>Actinomycetes</taxon>
        <taxon>Pseudonocardiales</taxon>
        <taxon>Pseudonocardiaceae</taxon>
        <taxon>Actinomycetospora</taxon>
    </lineage>
</organism>
<dbReference type="Proteomes" id="UP001385809">
    <property type="component" value="Unassembled WGS sequence"/>
</dbReference>
<dbReference type="RefSeq" id="WP_337694294.1">
    <property type="nucleotide sequence ID" value="NZ_JBBEGN010000003.1"/>
</dbReference>
<protein>
    <submittedName>
        <fullName evidence="2">Uncharacterized protein</fullName>
    </submittedName>
</protein>
<keyword evidence="3" id="KW-1185">Reference proteome</keyword>
<accession>A0ABU8MMN6</accession>
<evidence type="ECO:0000256" key="1">
    <source>
        <dbReference type="SAM" id="MobiDB-lite"/>
    </source>
</evidence>
<dbReference type="EMBL" id="JBBEGN010000003">
    <property type="protein sequence ID" value="MEJ2867683.1"/>
    <property type="molecule type" value="Genomic_DNA"/>
</dbReference>
<reference evidence="2 3" key="1">
    <citation type="submission" date="2024-03" db="EMBL/GenBank/DDBJ databases">
        <title>Actinomycetospora sp. OC33-EN08, a novel actinomycete isolated from wild orchid (Aerides multiflora).</title>
        <authorList>
            <person name="Suriyachadkun C."/>
        </authorList>
    </citation>
    <scope>NUCLEOTIDE SEQUENCE [LARGE SCALE GENOMIC DNA]</scope>
    <source>
        <strain evidence="2 3">OC33-EN08</strain>
    </source>
</reference>
<comment type="caution">
    <text evidence="2">The sequence shown here is derived from an EMBL/GenBank/DDBJ whole genome shotgun (WGS) entry which is preliminary data.</text>
</comment>
<gene>
    <name evidence="2" type="ORF">WCD74_07905</name>
</gene>
<evidence type="ECO:0000313" key="2">
    <source>
        <dbReference type="EMBL" id="MEJ2867683.1"/>
    </source>
</evidence>
<name>A0ABU8MMN6_9PSEU</name>